<dbReference type="GO" id="GO:0016887">
    <property type="term" value="F:ATP hydrolysis activity"/>
    <property type="evidence" value="ECO:0007669"/>
    <property type="project" value="InterPro"/>
</dbReference>
<gene>
    <name evidence="6" type="ORF">BDZ31_000386</name>
</gene>
<dbReference type="InterPro" id="IPR027417">
    <property type="entry name" value="P-loop_NTPase"/>
</dbReference>
<keyword evidence="7" id="KW-1185">Reference proteome</keyword>
<sequence>MTAARLELRDAVKHYRSGDEVVRAVDGVSMTADPGEMVALYGPSGSGKSTLLLLAAGLLRPDAGTIRFGTRDVTAMSDAEAADYQRREVGFVSQSFHLLPGVPAVENAAVKLIADRVPLRAARRAATEWLERVGLGGRLHHTPEQLSGGERQRVAIARALANGPSLLLTDEPTGSLDSARGAEVLALLAQLGHEQGAAVLMVTHDPRAADVADRVLTLRDGRVVTETTAPTTAGPPAPARR</sequence>
<dbReference type="InterPro" id="IPR017911">
    <property type="entry name" value="MacB-like_ATP-bd"/>
</dbReference>
<dbReference type="CDD" id="cd03255">
    <property type="entry name" value="ABC_MJ0796_LolCDE_FtsE"/>
    <property type="match status" value="1"/>
</dbReference>
<dbReference type="Proteomes" id="UP000585272">
    <property type="component" value="Unassembled WGS sequence"/>
</dbReference>
<dbReference type="InterPro" id="IPR003593">
    <property type="entry name" value="AAA+_ATPase"/>
</dbReference>
<evidence type="ECO:0000313" key="7">
    <source>
        <dbReference type="Proteomes" id="UP000585272"/>
    </source>
</evidence>
<keyword evidence="2" id="KW-0813">Transport</keyword>
<dbReference type="PANTHER" id="PTHR24220:SF689">
    <property type="entry name" value="LIPOPROTEIN-RELEASING SYSTEM ATP-BINDING PROTEIN LOLD"/>
    <property type="match status" value="1"/>
</dbReference>
<evidence type="ECO:0000256" key="3">
    <source>
        <dbReference type="ARBA" id="ARBA00022741"/>
    </source>
</evidence>
<dbReference type="Pfam" id="PF00005">
    <property type="entry name" value="ABC_tran"/>
    <property type="match status" value="1"/>
</dbReference>
<accession>A0A840I995</accession>
<comment type="caution">
    <text evidence="6">The sequence shown here is derived from an EMBL/GenBank/DDBJ whole genome shotgun (WGS) entry which is preliminary data.</text>
</comment>
<evidence type="ECO:0000256" key="1">
    <source>
        <dbReference type="ARBA" id="ARBA00005417"/>
    </source>
</evidence>
<dbReference type="GO" id="GO:0005886">
    <property type="term" value="C:plasma membrane"/>
    <property type="evidence" value="ECO:0007669"/>
    <property type="project" value="TreeGrafter"/>
</dbReference>
<feature type="domain" description="ABC transporter" evidence="5">
    <location>
        <begin position="6"/>
        <end position="241"/>
    </location>
</feature>
<dbReference type="GO" id="GO:0005524">
    <property type="term" value="F:ATP binding"/>
    <property type="evidence" value="ECO:0007669"/>
    <property type="project" value="UniProtKB-KW"/>
</dbReference>
<dbReference type="AlphaFoldDB" id="A0A840I995"/>
<evidence type="ECO:0000256" key="4">
    <source>
        <dbReference type="ARBA" id="ARBA00022840"/>
    </source>
</evidence>
<protein>
    <submittedName>
        <fullName evidence="6">Putative ABC transport system ATP-binding protein</fullName>
    </submittedName>
</protein>
<keyword evidence="4 6" id="KW-0067">ATP-binding</keyword>
<evidence type="ECO:0000313" key="6">
    <source>
        <dbReference type="EMBL" id="MBB4660813.1"/>
    </source>
</evidence>
<dbReference type="FunFam" id="3.40.50.300:FF:000032">
    <property type="entry name" value="Export ABC transporter ATP-binding protein"/>
    <property type="match status" value="1"/>
</dbReference>
<dbReference type="PROSITE" id="PS00211">
    <property type="entry name" value="ABC_TRANSPORTER_1"/>
    <property type="match status" value="1"/>
</dbReference>
<dbReference type="RefSeq" id="WP_343075503.1">
    <property type="nucleotide sequence ID" value="NZ_JACHNU010000001.1"/>
</dbReference>
<dbReference type="InterPro" id="IPR015854">
    <property type="entry name" value="ABC_transpr_LolD-like"/>
</dbReference>
<dbReference type="PANTHER" id="PTHR24220">
    <property type="entry name" value="IMPORT ATP-BINDING PROTEIN"/>
    <property type="match status" value="1"/>
</dbReference>
<dbReference type="EMBL" id="JACHNU010000001">
    <property type="protein sequence ID" value="MBB4660813.1"/>
    <property type="molecule type" value="Genomic_DNA"/>
</dbReference>
<dbReference type="SMART" id="SM00382">
    <property type="entry name" value="AAA"/>
    <property type="match status" value="1"/>
</dbReference>
<dbReference type="Gene3D" id="3.40.50.300">
    <property type="entry name" value="P-loop containing nucleotide triphosphate hydrolases"/>
    <property type="match status" value="1"/>
</dbReference>
<dbReference type="GO" id="GO:0022857">
    <property type="term" value="F:transmembrane transporter activity"/>
    <property type="evidence" value="ECO:0007669"/>
    <property type="project" value="UniProtKB-ARBA"/>
</dbReference>
<evidence type="ECO:0000256" key="2">
    <source>
        <dbReference type="ARBA" id="ARBA00022448"/>
    </source>
</evidence>
<comment type="similarity">
    <text evidence="1">Belongs to the ABC transporter superfamily.</text>
</comment>
<dbReference type="GO" id="GO:0098796">
    <property type="term" value="C:membrane protein complex"/>
    <property type="evidence" value="ECO:0007669"/>
    <property type="project" value="UniProtKB-ARBA"/>
</dbReference>
<keyword evidence="3" id="KW-0547">Nucleotide-binding</keyword>
<proteinExistence type="inferred from homology"/>
<dbReference type="InterPro" id="IPR003439">
    <property type="entry name" value="ABC_transporter-like_ATP-bd"/>
</dbReference>
<evidence type="ECO:0000259" key="5">
    <source>
        <dbReference type="PROSITE" id="PS50893"/>
    </source>
</evidence>
<name>A0A840I995_9ACTN</name>
<dbReference type="PROSITE" id="PS50893">
    <property type="entry name" value="ABC_TRANSPORTER_2"/>
    <property type="match status" value="1"/>
</dbReference>
<dbReference type="InterPro" id="IPR017871">
    <property type="entry name" value="ABC_transporter-like_CS"/>
</dbReference>
<organism evidence="6 7">
    <name type="scientific">Conexibacter arvalis</name>
    <dbReference type="NCBI Taxonomy" id="912552"/>
    <lineage>
        <taxon>Bacteria</taxon>
        <taxon>Bacillati</taxon>
        <taxon>Actinomycetota</taxon>
        <taxon>Thermoleophilia</taxon>
        <taxon>Solirubrobacterales</taxon>
        <taxon>Conexibacteraceae</taxon>
        <taxon>Conexibacter</taxon>
    </lineage>
</organism>
<reference evidence="6 7" key="1">
    <citation type="submission" date="2020-08" db="EMBL/GenBank/DDBJ databases">
        <title>Genomic Encyclopedia of Archaeal and Bacterial Type Strains, Phase II (KMG-II): from individual species to whole genera.</title>
        <authorList>
            <person name="Goeker M."/>
        </authorList>
    </citation>
    <scope>NUCLEOTIDE SEQUENCE [LARGE SCALE GENOMIC DNA]</scope>
    <source>
        <strain evidence="6 7">DSM 23288</strain>
    </source>
</reference>
<dbReference type="SUPFAM" id="SSF52540">
    <property type="entry name" value="P-loop containing nucleoside triphosphate hydrolases"/>
    <property type="match status" value="1"/>
</dbReference>